<organism evidence="2 3">
    <name type="scientific">Methanocaldococcus bathoardescens</name>
    <dbReference type="NCBI Taxonomy" id="1301915"/>
    <lineage>
        <taxon>Archaea</taxon>
        <taxon>Methanobacteriati</taxon>
        <taxon>Methanobacteriota</taxon>
        <taxon>Methanomada group</taxon>
        <taxon>Methanococci</taxon>
        <taxon>Methanococcales</taxon>
        <taxon>Methanocaldococcaceae</taxon>
        <taxon>Methanocaldococcus</taxon>
    </lineage>
</organism>
<dbReference type="NCBIfam" id="NF003289">
    <property type="entry name" value="PRK04286.1-3"/>
    <property type="match status" value="1"/>
</dbReference>
<proteinExistence type="inferred from homology"/>
<dbReference type="PANTHER" id="PTHR43546">
    <property type="entry name" value="UPF0173 METAL-DEPENDENT HYDROLASE MJ1163-RELATED"/>
    <property type="match status" value="1"/>
</dbReference>
<dbReference type="HAMAP" id="MF_01406">
    <property type="entry name" value="UPF0282"/>
    <property type="match status" value="1"/>
</dbReference>
<dbReference type="AlphaFoldDB" id="A0A076LB15"/>
<protein>
    <recommendedName>
        <fullName evidence="1">UPF0282 protein JH146_0531</fullName>
    </recommendedName>
</protein>
<dbReference type="PIRSF" id="PIRSF004944">
    <property type="entry name" value="UCP004944_hydrls"/>
    <property type="match status" value="1"/>
</dbReference>
<accession>A0A076LB15</accession>
<sequence>MEIIPLASESLGVRSLATYVKTKDVGILIDPGVALAPDRYGLKPNDVEFEKLKEMRNKINDYAKKCDIITISHYHYDHYTPFFDDIYLESKDYAKELYKDKILLIKHPTEFINKSQMDRAKKFLENAKDIAKKIEFADNKTFKFGKTEIKFSPPFPHGRDDKLGYVLITTVKEGNFKFMHTSDTQGILFDDIREYIIKEKPNLILIGGPPTYLMHRYGKKNLEKTNENLKCIVENTGAELIIDHHLLRDKKFREKINVDFKTVAEFLGEKNLLLEAYRKDIKQGKNINELFG</sequence>
<dbReference type="Proteomes" id="UP000028781">
    <property type="component" value="Chromosome"/>
</dbReference>
<reference evidence="2 3" key="1">
    <citation type="journal article" date="2015" name="Int. J. Syst. Evol. Microbiol.">
        <title>M ethanocaldococcus bathoardescens sp. nov., a hyperthermophilic methanogen isolated from a volcanically active deep-sea hydrothermal vent.</title>
        <authorList>
            <person name="Stewart L.C."/>
            <person name="Jung J.H."/>
            <person name="Kim Y.T."/>
            <person name="Kwon S.W."/>
            <person name="Park C.S."/>
            <person name="Holden J.F."/>
        </authorList>
    </citation>
    <scope>NUCLEOTIDE SEQUENCE [LARGE SCALE GENOMIC DNA]</scope>
    <source>
        <strain evidence="2 3">JH146</strain>
    </source>
</reference>
<comment type="similarity">
    <text evidence="1">Belongs to the UPF0282 family.</text>
</comment>
<dbReference type="InterPro" id="IPR050114">
    <property type="entry name" value="UPF0173_UPF0282_UlaG_hydrolase"/>
</dbReference>
<dbReference type="SUPFAM" id="SSF56281">
    <property type="entry name" value="Metallo-hydrolase/oxidoreductase"/>
    <property type="match status" value="1"/>
</dbReference>
<dbReference type="OrthoDB" id="21331at2157"/>
<evidence type="ECO:0000313" key="3">
    <source>
        <dbReference type="Proteomes" id="UP000028781"/>
    </source>
</evidence>
<dbReference type="KEGG" id="mjh:JH146_0531"/>
<dbReference type="EMBL" id="CP009149">
    <property type="protein sequence ID" value="AIJ05381.1"/>
    <property type="molecule type" value="Genomic_DNA"/>
</dbReference>
<evidence type="ECO:0000256" key="1">
    <source>
        <dbReference type="HAMAP-Rule" id="MF_01406"/>
    </source>
</evidence>
<evidence type="ECO:0000313" key="2">
    <source>
        <dbReference type="EMBL" id="AIJ05381.1"/>
    </source>
</evidence>
<dbReference type="InterPro" id="IPR036866">
    <property type="entry name" value="RibonucZ/Hydroxyglut_hydro"/>
</dbReference>
<dbReference type="RefSeq" id="WP_048201579.1">
    <property type="nucleotide sequence ID" value="NZ_CP009149.1"/>
</dbReference>
<keyword evidence="3" id="KW-1185">Reference proteome</keyword>
<dbReference type="InterPro" id="IPR014426">
    <property type="entry name" value="UPF0282_hydrls"/>
</dbReference>
<dbReference type="STRING" id="1301915.JH146_0531"/>
<dbReference type="PANTHER" id="PTHR43546:SF4">
    <property type="entry name" value="UPF0282 PROTEIN MJ1629"/>
    <property type="match status" value="1"/>
</dbReference>
<name>A0A076LB15_9EURY</name>
<dbReference type="HOGENOM" id="CLU_079268_0_0_2"/>
<dbReference type="Gene3D" id="3.60.15.10">
    <property type="entry name" value="Ribonuclease Z/Hydroxyacylglutathione hydrolase-like"/>
    <property type="match status" value="1"/>
</dbReference>
<dbReference type="GeneID" id="24891131"/>
<gene>
    <name evidence="2" type="ORF">JH146_0531</name>
</gene>